<keyword evidence="4 5" id="KW-0472">Membrane</keyword>
<keyword evidence="2 5" id="KW-0812">Transmembrane</keyword>
<comment type="subcellular location">
    <subcellularLocation>
        <location evidence="1">Membrane</location>
        <topology evidence="1">Multi-pass membrane protein</topology>
    </subcellularLocation>
</comment>
<evidence type="ECO:0000256" key="4">
    <source>
        <dbReference type="ARBA" id="ARBA00023136"/>
    </source>
</evidence>
<comment type="caution">
    <text evidence="6">The sequence shown here is derived from an EMBL/GenBank/DDBJ whole genome shotgun (WGS) entry which is preliminary data.</text>
</comment>
<evidence type="ECO:0000256" key="5">
    <source>
        <dbReference type="SAM" id="Phobius"/>
    </source>
</evidence>
<dbReference type="EMBL" id="JACIEP010000008">
    <property type="protein sequence ID" value="MBB4036539.1"/>
    <property type="molecule type" value="Genomic_DNA"/>
</dbReference>
<evidence type="ECO:0008006" key="8">
    <source>
        <dbReference type="Google" id="ProtNLM"/>
    </source>
</evidence>
<gene>
    <name evidence="6" type="ORF">GGR21_002445</name>
</gene>
<keyword evidence="3 5" id="KW-1133">Transmembrane helix</keyword>
<sequence length="161" mass="18689">MKENVVLFIQSYLNGDYVSLETKLAIVAIMWLFVAIAITLDLISGWRKAKERNEARTSYGLRRTVTKVVFYYAMMFFAFMFDCIGTFFYPLPYVTFIAAGFLIFIEGKSILEKAHDKDKRKLNNSLKDLSIMLDNRDDLIKGLTELVKKISEEKEVKNEKD</sequence>
<organism evidence="6 7">
    <name type="scientific">Dysgonomonas hofstadii</name>
    <dbReference type="NCBI Taxonomy" id="637886"/>
    <lineage>
        <taxon>Bacteria</taxon>
        <taxon>Pseudomonadati</taxon>
        <taxon>Bacteroidota</taxon>
        <taxon>Bacteroidia</taxon>
        <taxon>Bacteroidales</taxon>
        <taxon>Dysgonomonadaceae</taxon>
        <taxon>Dysgonomonas</taxon>
    </lineage>
</organism>
<evidence type="ECO:0000256" key="1">
    <source>
        <dbReference type="ARBA" id="ARBA00004141"/>
    </source>
</evidence>
<dbReference type="Pfam" id="PF05105">
    <property type="entry name" value="Phage_holin_4_1"/>
    <property type="match status" value="1"/>
</dbReference>
<name>A0A840CPD2_9BACT</name>
<dbReference type="Proteomes" id="UP000555103">
    <property type="component" value="Unassembled WGS sequence"/>
</dbReference>
<dbReference type="RefSeq" id="WP_183307440.1">
    <property type="nucleotide sequence ID" value="NZ_JACIEP010000008.1"/>
</dbReference>
<evidence type="ECO:0000256" key="2">
    <source>
        <dbReference type="ARBA" id="ARBA00022692"/>
    </source>
</evidence>
<evidence type="ECO:0000256" key="3">
    <source>
        <dbReference type="ARBA" id="ARBA00022989"/>
    </source>
</evidence>
<feature type="transmembrane region" description="Helical" evidence="5">
    <location>
        <begin position="68"/>
        <end position="87"/>
    </location>
</feature>
<reference evidence="6 7" key="1">
    <citation type="submission" date="2020-08" db="EMBL/GenBank/DDBJ databases">
        <title>Genomic Encyclopedia of Type Strains, Phase IV (KMG-IV): sequencing the most valuable type-strain genomes for metagenomic binning, comparative biology and taxonomic classification.</title>
        <authorList>
            <person name="Goeker M."/>
        </authorList>
    </citation>
    <scope>NUCLEOTIDE SEQUENCE [LARGE SCALE GENOMIC DNA]</scope>
    <source>
        <strain evidence="6 7">DSM 104969</strain>
    </source>
</reference>
<keyword evidence="7" id="KW-1185">Reference proteome</keyword>
<proteinExistence type="predicted"/>
<protein>
    <recommendedName>
        <fullName evidence="8">Holin</fullName>
    </recommendedName>
</protein>
<dbReference type="GO" id="GO:0016020">
    <property type="term" value="C:membrane"/>
    <property type="evidence" value="ECO:0007669"/>
    <property type="project" value="UniProtKB-SubCell"/>
</dbReference>
<feature type="transmembrane region" description="Helical" evidence="5">
    <location>
        <begin position="93"/>
        <end position="111"/>
    </location>
</feature>
<dbReference type="AlphaFoldDB" id="A0A840CPD2"/>
<dbReference type="InterPro" id="IPR006480">
    <property type="entry name" value="Phage_holin_4_1"/>
</dbReference>
<evidence type="ECO:0000313" key="6">
    <source>
        <dbReference type="EMBL" id="MBB4036539.1"/>
    </source>
</evidence>
<evidence type="ECO:0000313" key="7">
    <source>
        <dbReference type="Proteomes" id="UP000555103"/>
    </source>
</evidence>
<feature type="transmembrane region" description="Helical" evidence="5">
    <location>
        <begin position="24"/>
        <end position="47"/>
    </location>
</feature>
<accession>A0A840CPD2</accession>